<dbReference type="Proteomes" id="UP000005240">
    <property type="component" value="Unassembled WGS sequence"/>
</dbReference>
<evidence type="ECO:0000313" key="4">
    <source>
        <dbReference type="Proteomes" id="UP000005240"/>
    </source>
</evidence>
<accession>A0A180G0X0</accession>
<dbReference type="EMBL" id="ADAS02001392">
    <property type="protein sequence ID" value="OAV86250.1"/>
    <property type="molecule type" value="Genomic_DNA"/>
</dbReference>
<feature type="region of interest" description="Disordered" evidence="1">
    <location>
        <begin position="228"/>
        <end position="247"/>
    </location>
</feature>
<evidence type="ECO:0000256" key="1">
    <source>
        <dbReference type="SAM" id="MobiDB-lite"/>
    </source>
</evidence>
<reference evidence="3 4" key="3">
    <citation type="journal article" date="2017" name="G3 (Bethesda)">
        <title>Comparative analysis highlights variable genome content of wheat rusts and divergence of the mating loci.</title>
        <authorList>
            <person name="Cuomo C.A."/>
            <person name="Bakkeren G."/>
            <person name="Khalil H.B."/>
            <person name="Panwar V."/>
            <person name="Joly D."/>
            <person name="Linning R."/>
            <person name="Sakthikumar S."/>
            <person name="Song X."/>
            <person name="Adiconis X."/>
            <person name="Fan L."/>
            <person name="Goldberg J.M."/>
            <person name="Levin J.Z."/>
            <person name="Young S."/>
            <person name="Zeng Q."/>
            <person name="Anikster Y."/>
            <person name="Bruce M."/>
            <person name="Wang M."/>
            <person name="Yin C."/>
            <person name="McCallum B."/>
            <person name="Szabo L.J."/>
            <person name="Hulbert S."/>
            <person name="Chen X."/>
            <person name="Fellers J.P."/>
        </authorList>
    </citation>
    <scope>NUCLEOTIDE SEQUENCE</scope>
    <source>
        <strain evidence="4">Isolate 1-1 / race 1 (BBBD)</strain>
        <strain evidence="3">isolate 1-1 / race 1 (BBBD)</strain>
    </source>
</reference>
<dbReference type="OrthoDB" id="5535068at2759"/>
<reference evidence="2" key="2">
    <citation type="submission" date="2016-05" db="EMBL/GenBank/DDBJ databases">
        <title>Comparative analysis highlights variable genome content of wheat rusts and divergence of the mating loci.</title>
        <authorList>
            <person name="Cuomo C.A."/>
            <person name="Bakkeren G."/>
            <person name="Szabo L."/>
            <person name="Khalil H."/>
            <person name="Joly D."/>
            <person name="Goldberg J."/>
            <person name="Young S."/>
            <person name="Zeng Q."/>
            <person name="Fellers J."/>
        </authorList>
    </citation>
    <scope>NUCLEOTIDE SEQUENCE [LARGE SCALE GENOMIC DNA]</scope>
    <source>
        <strain evidence="2">1-1 BBBD Race 1</strain>
    </source>
</reference>
<dbReference type="CDD" id="cd00303">
    <property type="entry name" value="retropepsin_like"/>
    <property type="match status" value="1"/>
</dbReference>
<reference evidence="2" key="1">
    <citation type="submission" date="2009-11" db="EMBL/GenBank/DDBJ databases">
        <authorList>
            <consortium name="The Broad Institute Genome Sequencing Platform"/>
            <person name="Ward D."/>
            <person name="Feldgarden M."/>
            <person name="Earl A."/>
            <person name="Young S.K."/>
            <person name="Zeng Q."/>
            <person name="Koehrsen M."/>
            <person name="Alvarado L."/>
            <person name="Berlin A."/>
            <person name="Bochicchio J."/>
            <person name="Borenstein D."/>
            <person name="Chapman S.B."/>
            <person name="Chen Z."/>
            <person name="Engels R."/>
            <person name="Freedman E."/>
            <person name="Gellesch M."/>
            <person name="Goldberg J."/>
            <person name="Griggs A."/>
            <person name="Gujja S."/>
            <person name="Heilman E."/>
            <person name="Heiman D."/>
            <person name="Hepburn T."/>
            <person name="Howarth C."/>
            <person name="Jen D."/>
            <person name="Larson L."/>
            <person name="Lewis B."/>
            <person name="Mehta T."/>
            <person name="Park D."/>
            <person name="Pearson M."/>
            <person name="Roberts A."/>
            <person name="Saif S."/>
            <person name="Shea T."/>
            <person name="Shenoy N."/>
            <person name="Sisk P."/>
            <person name="Stolte C."/>
            <person name="Sykes S."/>
            <person name="Thomson T."/>
            <person name="Walk T."/>
            <person name="White J."/>
            <person name="Yandava C."/>
            <person name="Izard J."/>
            <person name="Baranova O.V."/>
            <person name="Blanton J.M."/>
            <person name="Tanner A.C."/>
            <person name="Dewhirst F.E."/>
            <person name="Haas B."/>
            <person name="Nusbaum C."/>
            <person name="Birren B."/>
        </authorList>
    </citation>
    <scope>NUCLEOTIDE SEQUENCE [LARGE SCALE GENOMIC DNA]</scope>
    <source>
        <strain evidence="2">1-1 BBBD Race 1</strain>
    </source>
</reference>
<protein>
    <recommendedName>
        <fullName evidence="5">CCHC-type domain-containing protein</fullName>
    </recommendedName>
</protein>
<feature type="compositionally biased region" description="Basic and acidic residues" evidence="1">
    <location>
        <begin position="389"/>
        <end position="400"/>
    </location>
</feature>
<proteinExistence type="predicted"/>
<feature type="region of interest" description="Disordered" evidence="1">
    <location>
        <begin position="334"/>
        <end position="360"/>
    </location>
</feature>
<dbReference type="AlphaFoldDB" id="A0A180G0X0"/>
<feature type="compositionally biased region" description="Low complexity" evidence="1">
    <location>
        <begin position="334"/>
        <end position="354"/>
    </location>
</feature>
<feature type="compositionally biased region" description="Basic and acidic residues" evidence="1">
    <location>
        <begin position="228"/>
        <end position="237"/>
    </location>
</feature>
<dbReference type="VEuPathDB" id="FungiDB:PTTG_30002"/>
<reference evidence="3" key="4">
    <citation type="submission" date="2025-05" db="UniProtKB">
        <authorList>
            <consortium name="EnsemblFungi"/>
        </authorList>
    </citation>
    <scope>IDENTIFICATION</scope>
    <source>
        <strain evidence="3">isolate 1-1 / race 1 (BBBD)</strain>
    </source>
</reference>
<dbReference type="STRING" id="630390.A0A180G0X0"/>
<name>A0A180G0X0_PUCT1</name>
<dbReference type="PANTHER" id="PTHR33246">
    <property type="entry name" value="CCHC-TYPE DOMAIN-CONTAINING PROTEIN"/>
    <property type="match status" value="1"/>
</dbReference>
<dbReference type="SUPFAM" id="SSF50630">
    <property type="entry name" value="Acid proteases"/>
    <property type="match status" value="1"/>
</dbReference>
<evidence type="ECO:0000313" key="2">
    <source>
        <dbReference type="EMBL" id="OAV86250.1"/>
    </source>
</evidence>
<sequence>MADNSLDPPRVRMVKIKPQNKALKFSGSEVELFLDDYELAAELDGASDYDKARQIGSFVEDGETRTILATLDGYKPPDWSKLKAAMLSYWVDVDKALFTERDITSLVNTWVKKGGVASVSDYHSFRKAWDPIQAYLVSKSHVESAEELKKPFYQAFSEGFQGRIRDQLIKENTLIVTPDNRARLPSFKILRSAVDTVMKGQISLTFEDTRTSAPVASPFQTANDVMKKMGEDQRPKTTDSAPKTEPSMEELTKLFKAFEQYMKGEGGKVSTSTERPPLVCYYCHRERHGTARCPELQKDKEAGLVEQRGTNFFLPNGALIPFDRSRPIRHVVASYQPSSSSGPPRPSTPTRQSSAAATTEYKASCGSLQPWYPPAVSSQSFAGAYESDPAGKKRHEEPRPYKAPLVPSNHPKRPMRKAAGSPADPEKDNAEEEAELFDRIMNDPQPPVSSLKEAPVRPATPPKAAAPPKVRFEREVSRDHPDAVDGVLRKISDLPVSMTVAEICSISPAVADGMKRWVARRRVEVGPDDLKVHSGTLAEGTEFAESTPEPNLYSCPLGYLACLVGAGEHSSSPLIDSGSQLNIISDAMAKRFNLTPRVNFSSAVYGINNQACELIGVAEDVPIRVGKSIIGTCHFWITRQDSPFILGRPFLIDFEATLLFSPTGGERIILPDSEGRNIEFSLCPVEKGRWEREFPAYGKKAVMTHCGRIVELPEGSPDPSFL</sequence>
<feature type="region of interest" description="Disordered" evidence="1">
    <location>
        <begin position="382"/>
        <end position="478"/>
    </location>
</feature>
<evidence type="ECO:0008006" key="5">
    <source>
        <dbReference type="Google" id="ProtNLM"/>
    </source>
</evidence>
<dbReference type="Gene3D" id="2.40.70.10">
    <property type="entry name" value="Acid Proteases"/>
    <property type="match status" value="1"/>
</dbReference>
<dbReference type="EnsemblFungi" id="PTTG_30002-t43_1">
    <property type="protein sequence ID" value="PTTG_30002-t43_1-p1"/>
    <property type="gene ID" value="PTTG_30002"/>
</dbReference>
<evidence type="ECO:0000313" key="3">
    <source>
        <dbReference type="EnsemblFungi" id="PTTG_30002-t43_1-p1"/>
    </source>
</evidence>
<dbReference type="PANTHER" id="PTHR33246:SF51">
    <property type="entry name" value="MYB_SANT-LIKE DOMAIN-CONTAINING PROTEIN"/>
    <property type="match status" value="1"/>
</dbReference>
<keyword evidence="4" id="KW-1185">Reference proteome</keyword>
<organism evidence="2">
    <name type="scientific">Puccinia triticina (isolate 1-1 / race 1 (BBBD))</name>
    <name type="common">Brown leaf rust fungus</name>
    <dbReference type="NCBI Taxonomy" id="630390"/>
    <lineage>
        <taxon>Eukaryota</taxon>
        <taxon>Fungi</taxon>
        <taxon>Dikarya</taxon>
        <taxon>Basidiomycota</taxon>
        <taxon>Pucciniomycotina</taxon>
        <taxon>Pucciniomycetes</taxon>
        <taxon>Pucciniales</taxon>
        <taxon>Pucciniaceae</taxon>
        <taxon>Puccinia</taxon>
    </lineage>
</organism>
<gene>
    <name evidence="2" type="ORF">PTTG_30002</name>
</gene>
<dbReference type="InterPro" id="IPR021109">
    <property type="entry name" value="Peptidase_aspartic_dom_sf"/>
</dbReference>